<proteinExistence type="predicted"/>
<dbReference type="OrthoDB" id="6152496at2759"/>
<dbReference type="PANTHER" id="PTHR25462">
    <property type="entry name" value="BONUS, ISOFORM C-RELATED"/>
    <property type="match status" value="1"/>
</dbReference>
<keyword evidence="5" id="KW-1185">Reference proteome</keyword>
<keyword evidence="1" id="KW-0862">Zinc</keyword>
<evidence type="ECO:0000313" key="4">
    <source>
        <dbReference type="EMBL" id="VDI52516.1"/>
    </source>
</evidence>
<evidence type="ECO:0000256" key="2">
    <source>
        <dbReference type="SAM" id="Coils"/>
    </source>
</evidence>
<organism evidence="4 5">
    <name type="scientific">Mytilus galloprovincialis</name>
    <name type="common">Mediterranean mussel</name>
    <dbReference type="NCBI Taxonomy" id="29158"/>
    <lineage>
        <taxon>Eukaryota</taxon>
        <taxon>Metazoa</taxon>
        <taxon>Spiralia</taxon>
        <taxon>Lophotrochozoa</taxon>
        <taxon>Mollusca</taxon>
        <taxon>Bivalvia</taxon>
        <taxon>Autobranchia</taxon>
        <taxon>Pteriomorphia</taxon>
        <taxon>Mytilida</taxon>
        <taxon>Mytiloidea</taxon>
        <taxon>Mytilidae</taxon>
        <taxon>Mytilinae</taxon>
        <taxon>Mytilus</taxon>
    </lineage>
</organism>
<dbReference type="InterPro" id="IPR000315">
    <property type="entry name" value="Znf_B-box"/>
</dbReference>
<dbReference type="InterPro" id="IPR047153">
    <property type="entry name" value="TRIM45/56/19-like"/>
</dbReference>
<dbReference type="AlphaFoldDB" id="A0A8B6FMS9"/>
<name>A0A8B6FMS9_MYTGA</name>
<protein>
    <recommendedName>
        <fullName evidence="3">B box-type domain-containing protein</fullName>
    </recommendedName>
</protein>
<accession>A0A8B6FMS9</accession>
<evidence type="ECO:0000313" key="5">
    <source>
        <dbReference type="Proteomes" id="UP000596742"/>
    </source>
</evidence>
<sequence length="391" mass="44123">MATNSDVLCGICDSQHITESANQWCPECDEGLCSGCQKHHSFSKASRNHEVISIENYLKLPSAILKIATYCNEHNSKYQNFCPQHDKICCSVCISEYHTTCCGLKSLQEIVKTSKESAWLENIEANLKDMRYNYDNIMKDRKQDLATVENQRKHIHEEIKQIREKINSHFDSLEKQIIEELNATEQKVKSACETLISQITEKINTVEALQGNISSVKEYASDLQIFLGIKSLEAEVEREKTYLESLFKDGSLNTNKIKCDISEKISDILTTITTFGSVSKETSPPSIVFKTDKENQAQILSAVPHHSPKSLDDIRISLKSKLPFPSNKSFNGLRGYTLSESRKKQVLSDKRGHIGIFNTDGTFDLIKKYSSPCSGVALSMTVQLLHLQTTR</sequence>
<feature type="domain" description="B box-type" evidence="3">
    <location>
        <begin position="4"/>
        <end position="54"/>
    </location>
</feature>
<evidence type="ECO:0000259" key="3">
    <source>
        <dbReference type="PROSITE" id="PS50119"/>
    </source>
</evidence>
<keyword evidence="1" id="KW-0863">Zinc-finger</keyword>
<keyword evidence="1" id="KW-0479">Metal-binding</keyword>
<dbReference type="CDD" id="cd19757">
    <property type="entry name" value="Bbox1"/>
    <property type="match status" value="1"/>
</dbReference>
<dbReference type="PANTHER" id="PTHR25462:SF296">
    <property type="entry name" value="MEIOTIC P26, ISOFORM F"/>
    <property type="match status" value="1"/>
</dbReference>
<dbReference type="EMBL" id="UYJE01007182">
    <property type="protein sequence ID" value="VDI52516.1"/>
    <property type="molecule type" value="Genomic_DNA"/>
</dbReference>
<keyword evidence="2" id="KW-0175">Coiled coil</keyword>
<gene>
    <name evidence="4" type="ORF">MGAL_10B091889</name>
</gene>
<comment type="caution">
    <text evidence="4">The sequence shown here is derived from an EMBL/GenBank/DDBJ whole genome shotgun (WGS) entry which is preliminary data.</text>
</comment>
<dbReference type="Pfam" id="PF22586">
    <property type="entry name" value="ANCHR-like_BBOX"/>
    <property type="match status" value="1"/>
</dbReference>
<dbReference type="PROSITE" id="PS50119">
    <property type="entry name" value="ZF_BBOX"/>
    <property type="match status" value="1"/>
</dbReference>
<evidence type="ECO:0000256" key="1">
    <source>
        <dbReference type="PROSITE-ProRule" id="PRU00024"/>
    </source>
</evidence>
<dbReference type="GO" id="GO:0008270">
    <property type="term" value="F:zinc ion binding"/>
    <property type="evidence" value="ECO:0007669"/>
    <property type="project" value="UniProtKB-KW"/>
</dbReference>
<dbReference type="Gene3D" id="3.30.160.60">
    <property type="entry name" value="Classic Zinc Finger"/>
    <property type="match status" value="1"/>
</dbReference>
<dbReference type="Proteomes" id="UP000596742">
    <property type="component" value="Unassembled WGS sequence"/>
</dbReference>
<reference evidence="4" key="1">
    <citation type="submission" date="2018-11" db="EMBL/GenBank/DDBJ databases">
        <authorList>
            <person name="Alioto T."/>
            <person name="Alioto T."/>
        </authorList>
    </citation>
    <scope>NUCLEOTIDE SEQUENCE</scope>
</reference>
<feature type="coiled-coil region" evidence="2">
    <location>
        <begin position="120"/>
        <end position="165"/>
    </location>
</feature>